<evidence type="ECO:0000313" key="1">
    <source>
        <dbReference type="EMBL" id="KAI4296877.1"/>
    </source>
</evidence>
<name>A0ACB9KIX2_BAUVA</name>
<dbReference type="Proteomes" id="UP000828941">
    <property type="component" value="Chromosome 14"/>
</dbReference>
<comment type="caution">
    <text evidence="1">The sequence shown here is derived from an EMBL/GenBank/DDBJ whole genome shotgun (WGS) entry which is preliminary data.</text>
</comment>
<dbReference type="EMBL" id="CM039439">
    <property type="protein sequence ID" value="KAI4296877.1"/>
    <property type="molecule type" value="Genomic_DNA"/>
</dbReference>
<evidence type="ECO:0000313" key="2">
    <source>
        <dbReference type="Proteomes" id="UP000828941"/>
    </source>
</evidence>
<gene>
    <name evidence="1" type="ORF">L6164_036796</name>
</gene>
<keyword evidence="2" id="KW-1185">Reference proteome</keyword>
<sequence length="84" mass="9629">MLGDGPMVGGLWDGLDSYRTIPNCDQFKARIEKREEDRMIQFLIGLNDAYNTVRSNILMMSPLPNVRQADSLVIQEETQRHMTS</sequence>
<protein>
    <submittedName>
        <fullName evidence="1">Uncharacterized protein</fullName>
    </submittedName>
</protein>
<organism evidence="1 2">
    <name type="scientific">Bauhinia variegata</name>
    <name type="common">Purple orchid tree</name>
    <name type="synonym">Phanera variegata</name>
    <dbReference type="NCBI Taxonomy" id="167791"/>
    <lineage>
        <taxon>Eukaryota</taxon>
        <taxon>Viridiplantae</taxon>
        <taxon>Streptophyta</taxon>
        <taxon>Embryophyta</taxon>
        <taxon>Tracheophyta</taxon>
        <taxon>Spermatophyta</taxon>
        <taxon>Magnoliopsida</taxon>
        <taxon>eudicotyledons</taxon>
        <taxon>Gunneridae</taxon>
        <taxon>Pentapetalae</taxon>
        <taxon>rosids</taxon>
        <taxon>fabids</taxon>
        <taxon>Fabales</taxon>
        <taxon>Fabaceae</taxon>
        <taxon>Cercidoideae</taxon>
        <taxon>Cercideae</taxon>
        <taxon>Bauhiniinae</taxon>
        <taxon>Bauhinia</taxon>
    </lineage>
</organism>
<proteinExistence type="predicted"/>
<reference evidence="1 2" key="1">
    <citation type="journal article" date="2022" name="DNA Res.">
        <title>Chromosomal-level genome assembly of the orchid tree Bauhinia variegata (Leguminosae; Cercidoideae) supports the allotetraploid origin hypothesis of Bauhinia.</title>
        <authorList>
            <person name="Zhong Y."/>
            <person name="Chen Y."/>
            <person name="Zheng D."/>
            <person name="Pang J."/>
            <person name="Liu Y."/>
            <person name="Luo S."/>
            <person name="Meng S."/>
            <person name="Qian L."/>
            <person name="Wei D."/>
            <person name="Dai S."/>
            <person name="Zhou R."/>
        </authorList>
    </citation>
    <scope>NUCLEOTIDE SEQUENCE [LARGE SCALE GENOMIC DNA]</scope>
    <source>
        <strain evidence="1">BV-YZ2020</strain>
    </source>
</reference>
<accession>A0ACB9KIX2</accession>